<dbReference type="AlphaFoldDB" id="A0A3P7JAM4"/>
<name>A0A3P7JAM4_STRVU</name>
<dbReference type="EMBL" id="UYYB01029510">
    <property type="protein sequence ID" value="VDM73227.1"/>
    <property type="molecule type" value="Genomic_DNA"/>
</dbReference>
<keyword evidence="2" id="KW-1185">Reference proteome</keyword>
<accession>A0A3P7JAM4</accession>
<reference evidence="1 2" key="1">
    <citation type="submission" date="2018-11" db="EMBL/GenBank/DDBJ databases">
        <authorList>
            <consortium name="Pathogen Informatics"/>
        </authorList>
    </citation>
    <scope>NUCLEOTIDE SEQUENCE [LARGE SCALE GENOMIC DNA]</scope>
</reference>
<proteinExistence type="predicted"/>
<evidence type="ECO:0000313" key="1">
    <source>
        <dbReference type="EMBL" id="VDM73227.1"/>
    </source>
</evidence>
<dbReference type="OrthoDB" id="5868545at2759"/>
<dbReference type="Proteomes" id="UP000270094">
    <property type="component" value="Unassembled WGS sequence"/>
</dbReference>
<gene>
    <name evidence="1" type="ORF">SVUK_LOCUS8225</name>
</gene>
<protein>
    <submittedName>
        <fullName evidence="1">Uncharacterized protein</fullName>
    </submittedName>
</protein>
<sequence length="102" mass="11556">MLWARAVDWSLGNIENIGGELRDEFEKWFYFAVSCPVEGGRAFDSIKNALRARNYIVAANLVGIVGSFTQKCHDIDYAMVNPEQELVLKWTKAVMKDVPMEA</sequence>
<evidence type="ECO:0000313" key="2">
    <source>
        <dbReference type="Proteomes" id="UP000270094"/>
    </source>
</evidence>
<organism evidence="1 2">
    <name type="scientific">Strongylus vulgaris</name>
    <name type="common">Blood worm</name>
    <dbReference type="NCBI Taxonomy" id="40348"/>
    <lineage>
        <taxon>Eukaryota</taxon>
        <taxon>Metazoa</taxon>
        <taxon>Ecdysozoa</taxon>
        <taxon>Nematoda</taxon>
        <taxon>Chromadorea</taxon>
        <taxon>Rhabditida</taxon>
        <taxon>Rhabditina</taxon>
        <taxon>Rhabditomorpha</taxon>
        <taxon>Strongyloidea</taxon>
        <taxon>Strongylidae</taxon>
        <taxon>Strongylus</taxon>
    </lineage>
</organism>